<dbReference type="EMBL" id="JACCAS010000001">
    <property type="protein sequence ID" value="NYH24503.1"/>
    <property type="molecule type" value="Genomic_DNA"/>
</dbReference>
<dbReference type="AlphaFoldDB" id="A0A7Y9WRB7"/>
<evidence type="ECO:0000313" key="3">
    <source>
        <dbReference type="Proteomes" id="UP000540929"/>
    </source>
</evidence>
<organism evidence="2 3">
    <name type="scientific">Paraburkholderia bryophila</name>
    <dbReference type="NCBI Taxonomy" id="420952"/>
    <lineage>
        <taxon>Bacteria</taxon>
        <taxon>Pseudomonadati</taxon>
        <taxon>Pseudomonadota</taxon>
        <taxon>Betaproteobacteria</taxon>
        <taxon>Burkholderiales</taxon>
        <taxon>Burkholderiaceae</taxon>
        <taxon>Paraburkholderia</taxon>
    </lineage>
</organism>
<dbReference type="InterPro" id="IPR011990">
    <property type="entry name" value="TPR-like_helical_dom_sf"/>
</dbReference>
<keyword evidence="3" id="KW-1185">Reference proteome</keyword>
<comment type="caution">
    <text evidence="2">The sequence shown here is derived from an EMBL/GenBank/DDBJ whole genome shotgun (WGS) entry which is preliminary data.</text>
</comment>
<dbReference type="Proteomes" id="UP000572540">
    <property type="component" value="Unassembled WGS sequence"/>
</dbReference>
<proteinExistence type="predicted"/>
<protein>
    <submittedName>
        <fullName evidence="2">Type III secretion protein HrpB1</fullName>
    </submittedName>
</protein>
<reference evidence="3 4" key="1">
    <citation type="submission" date="2020-07" db="EMBL/GenBank/DDBJ databases">
        <title>Exploring microbial biodiversity for novel pathways involved in the catabolism of aromatic compounds derived from lignin.</title>
        <authorList>
            <person name="Elkins J."/>
        </authorList>
    </citation>
    <scope>NUCLEOTIDE SEQUENCE [LARGE SCALE GENOMIC DNA]</scope>
    <source>
        <strain evidence="1 4">H2C3B</strain>
        <strain evidence="2 3">H2C3C</strain>
    </source>
</reference>
<dbReference type="NCBIfam" id="TIGR02561">
    <property type="entry name" value="HrpB1_HrpK"/>
    <property type="match status" value="1"/>
</dbReference>
<dbReference type="Pfam" id="PF09613">
    <property type="entry name" value="HrpB1_HrpK"/>
    <property type="match status" value="1"/>
</dbReference>
<dbReference type="SUPFAM" id="SSF48452">
    <property type="entry name" value="TPR-like"/>
    <property type="match status" value="1"/>
</dbReference>
<dbReference type="Proteomes" id="UP000540929">
    <property type="component" value="Unassembled WGS sequence"/>
</dbReference>
<name>A0A7Y9WRB7_9BURK</name>
<evidence type="ECO:0000313" key="1">
    <source>
        <dbReference type="EMBL" id="NYH12958.1"/>
    </source>
</evidence>
<dbReference type="RefSeq" id="WP_179703754.1">
    <property type="nucleotide sequence ID" value="NZ_JACCAS010000001.1"/>
</dbReference>
<evidence type="ECO:0000313" key="4">
    <source>
        <dbReference type="Proteomes" id="UP000572540"/>
    </source>
</evidence>
<sequence length="204" mass="21803">MTVSTPDYLNCSPDVVGGLIETVSTALLSHFPKVSADPYDIELVLDALRVLRPRVAEIDTLDGILHMVRGHWDDAIHVLRQVGENAPRFGYAKALLAFCLSAKGDPDWKQCAAEAMADNPTRDTQSLVRALEAREDLLNAMKVKRAGGQFVTPKSCETLAEFDAETAEGAEATAAAGTAEPVAHAAVAATPAPLDYANQSFLRA</sequence>
<dbReference type="EMBL" id="JACCAU010000001">
    <property type="protein sequence ID" value="NYH12958.1"/>
    <property type="molecule type" value="Genomic_DNA"/>
</dbReference>
<evidence type="ECO:0000313" key="2">
    <source>
        <dbReference type="EMBL" id="NYH24503.1"/>
    </source>
</evidence>
<dbReference type="InterPro" id="IPR013394">
    <property type="entry name" value="T3SS_HrpB1/HrpK"/>
</dbReference>
<accession>A0A7Y9WRB7</accession>
<gene>
    <name evidence="2" type="ORF">GGD40_003982</name>
    <name evidence="1" type="ORF">GGD41_000186</name>
</gene>